<keyword evidence="2" id="KW-1185">Reference proteome</keyword>
<reference evidence="2" key="1">
    <citation type="journal article" date="2014" name="Science">
        <title>Ancient hybridizations among the ancestral genomes of bread wheat.</title>
        <authorList>
            <consortium name="International Wheat Genome Sequencing Consortium,"/>
            <person name="Marcussen T."/>
            <person name="Sandve S.R."/>
            <person name="Heier L."/>
            <person name="Spannagl M."/>
            <person name="Pfeifer M."/>
            <person name="Jakobsen K.S."/>
            <person name="Wulff B.B."/>
            <person name="Steuernagel B."/>
            <person name="Mayer K.F."/>
            <person name="Olsen O.A."/>
        </authorList>
    </citation>
    <scope>NUCLEOTIDE SEQUENCE [LARGE SCALE GENOMIC DNA]</scope>
    <source>
        <strain evidence="2">cv. AL8/78</strain>
    </source>
</reference>
<sequence length="67" mass="7672">VLPMFSFMIFMSNLLACNLILQVLKGRVAALRKDTTVLLGASLWKLFWVKFLFLDSAKLQETPHSRC</sequence>
<proteinExistence type="predicted"/>
<dbReference type="Proteomes" id="UP000015105">
    <property type="component" value="Chromosome 4D"/>
</dbReference>
<evidence type="ECO:0000313" key="2">
    <source>
        <dbReference type="Proteomes" id="UP000015105"/>
    </source>
</evidence>
<reference evidence="1" key="5">
    <citation type="journal article" date="2021" name="G3 (Bethesda)">
        <title>Aegilops tauschii genome assembly Aet v5.0 features greater sequence contiguity and improved annotation.</title>
        <authorList>
            <person name="Wang L."/>
            <person name="Zhu T."/>
            <person name="Rodriguez J.C."/>
            <person name="Deal K.R."/>
            <person name="Dubcovsky J."/>
            <person name="McGuire P.E."/>
            <person name="Lux T."/>
            <person name="Spannagl M."/>
            <person name="Mayer K.F.X."/>
            <person name="Baldrich P."/>
            <person name="Meyers B.C."/>
            <person name="Huo N."/>
            <person name="Gu Y.Q."/>
            <person name="Zhou H."/>
            <person name="Devos K.M."/>
            <person name="Bennetzen J.L."/>
            <person name="Unver T."/>
            <person name="Budak H."/>
            <person name="Gulick P.J."/>
            <person name="Galiba G."/>
            <person name="Kalapos B."/>
            <person name="Nelson D.R."/>
            <person name="Li P."/>
            <person name="You F.M."/>
            <person name="Luo M.C."/>
            <person name="Dvorak J."/>
        </authorList>
    </citation>
    <scope>NUCLEOTIDE SEQUENCE [LARGE SCALE GENOMIC DNA]</scope>
    <source>
        <strain evidence="1">cv. AL8/78</strain>
    </source>
</reference>
<dbReference type="EnsemblPlants" id="AET4Gv20149400.7">
    <property type="protein sequence ID" value="AET4Gv20149400.7"/>
    <property type="gene ID" value="AET4Gv20149400"/>
</dbReference>
<reference evidence="1" key="4">
    <citation type="submission" date="2019-03" db="UniProtKB">
        <authorList>
            <consortium name="EnsemblPlants"/>
        </authorList>
    </citation>
    <scope>IDENTIFICATION</scope>
</reference>
<evidence type="ECO:0000313" key="1">
    <source>
        <dbReference type="EnsemblPlants" id="AET4Gv20149400.7"/>
    </source>
</evidence>
<reference evidence="1" key="3">
    <citation type="journal article" date="2017" name="Nature">
        <title>Genome sequence of the progenitor of the wheat D genome Aegilops tauschii.</title>
        <authorList>
            <person name="Luo M.C."/>
            <person name="Gu Y.Q."/>
            <person name="Puiu D."/>
            <person name="Wang H."/>
            <person name="Twardziok S.O."/>
            <person name="Deal K.R."/>
            <person name="Huo N."/>
            <person name="Zhu T."/>
            <person name="Wang L."/>
            <person name="Wang Y."/>
            <person name="McGuire P.E."/>
            <person name="Liu S."/>
            <person name="Long H."/>
            <person name="Ramasamy R.K."/>
            <person name="Rodriguez J.C."/>
            <person name="Van S.L."/>
            <person name="Yuan L."/>
            <person name="Wang Z."/>
            <person name="Xia Z."/>
            <person name="Xiao L."/>
            <person name="Anderson O.D."/>
            <person name="Ouyang S."/>
            <person name="Liang Y."/>
            <person name="Zimin A.V."/>
            <person name="Pertea G."/>
            <person name="Qi P."/>
            <person name="Bennetzen J.L."/>
            <person name="Dai X."/>
            <person name="Dawson M.W."/>
            <person name="Muller H.G."/>
            <person name="Kugler K."/>
            <person name="Rivarola-Duarte L."/>
            <person name="Spannagl M."/>
            <person name="Mayer K.F.X."/>
            <person name="Lu F.H."/>
            <person name="Bevan M.W."/>
            <person name="Leroy P."/>
            <person name="Li P."/>
            <person name="You F.M."/>
            <person name="Sun Q."/>
            <person name="Liu Z."/>
            <person name="Lyons E."/>
            <person name="Wicker T."/>
            <person name="Salzberg S.L."/>
            <person name="Devos K.M."/>
            <person name="Dvorak J."/>
        </authorList>
    </citation>
    <scope>NUCLEOTIDE SEQUENCE [LARGE SCALE GENOMIC DNA]</scope>
    <source>
        <strain evidence="1">cv. AL8/78</strain>
    </source>
</reference>
<reference evidence="2" key="2">
    <citation type="journal article" date="2017" name="Nat. Plants">
        <title>The Aegilops tauschii genome reveals multiple impacts of transposons.</title>
        <authorList>
            <person name="Zhao G."/>
            <person name="Zou C."/>
            <person name="Li K."/>
            <person name="Wang K."/>
            <person name="Li T."/>
            <person name="Gao L."/>
            <person name="Zhang X."/>
            <person name="Wang H."/>
            <person name="Yang Z."/>
            <person name="Liu X."/>
            <person name="Jiang W."/>
            <person name="Mao L."/>
            <person name="Kong X."/>
            <person name="Jiao Y."/>
            <person name="Jia J."/>
        </authorList>
    </citation>
    <scope>NUCLEOTIDE SEQUENCE [LARGE SCALE GENOMIC DNA]</scope>
    <source>
        <strain evidence="2">cv. AL8/78</strain>
    </source>
</reference>
<name>A0A453HDC2_AEGTS</name>
<accession>A0A453HDC2</accession>
<dbReference type="AlphaFoldDB" id="A0A453HDC2"/>
<dbReference type="Gramene" id="AET4Gv20149400.7">
    <property type="protein sequence ID" value="AET4Gv20149400.7"/>
    <property type="gene ID" value="AET4Gv20149400"/>
</dbReference>
<organism evidence="1 2">
    <name type="scientific">Aegilops tauschii subsp. strangulata</name>
    <name type="common">Goatgrass</name>
    <dbReference type="NCBI Taxonomy" id="200361"/>
    <lineage>
        <taxon>Eukaryota</taxon>
        <taxon>Viridiplantae</taxon>
        <taxon>Streptophyta</taxon>
        <taxon>Embryophyta</taxon>
        <taxon>Tracheophyta</taxon>
        <taxon>Spermatophyta</taxon>
        <taxon>Magnoliopsida</taxon>
        <taxon>Liliopsida</taxon>
        <taxon>Poales</taxon>
        <taxon>Poaceae</taxon>
        <taxon>BOP clade</taxon>
        <taxon>Pooideae</taxon>
        <taxon>Triticodae</taxon>
        <taxon>Triticeae</taxon>
        <taxon>Triticinae</taxon>
        <taxon>Aegilops</taxon>
    </lineage>
</organism>
<protein>
    <submittedName>
        <fullName evidence="1">Uncharacterized protein</fullName>
    </submittedName>
</protein>